<comment type="caution">
    <text evidence="1">The sequence shown here is derived from an EMBL/GenBank/DDBJ whole genome shotgun (WGS) entry which is preliminary data.</text>
</comment>
<sequence length="91" mass="10895">DDKPIDKESAEWQWRKYFGPQSVEDAMWRSTSHGPEWTQKEIKEAVNEVLKNLKRIKFNAAVHGRGEDFRKNFTPDKNVKKKLLEYIKKYI</sequence>
<protein>
    <submittedName>
        <fullName evidence="1">Uncharacterized protein</fullName>
    </submittedName>
</protein>
<gene>
    <name evidence="1" type="ORF">S01H4_54285</name>
</gene>
<name>X1E4D0_9ZZZZ</name>
<reference evidence="1" key="1">
    <citation type="journal article" date="2014" name="Front. Microbiol.">
        <title>High frequency of phylogenetically diverse reductive dehalogenase-homologous genes in deep subseafloor sedimentary metagenomes.</title>
        <authorList>
            <person name="Kawai M."/>
            <person name="Futagami T."/>
            <person name="Toyoda A."/>
            <person name="Takaki Y."/>
            <person name="Nishi S."/>
            <person name="Hori S."/>
            <person name="Arai W."/>
            <person name="Tsubouchi T."/>
            <person name="Morono Y."/>
            <person name="Uchiyama I."/>
            <person name="Ito T."/>
            <person name="Fujiyama A."/>
            <person name="Inagaki F."/>
            <person name="Takami H."/>
        </authorList>
    </citation>
    <scope>NUCLEOTIDE SEQUENCE</scope>
    <source>
        <strain evidence="1">Expedition CK06-06</strain>
    </source>
</reference>
<evidence type="ECO:0000313" key="1">
    <source>
        <dbReference type="EMBL" id="GAH12039.1"/>
    </source>
</evidence>
<organism evidence="1">
    <name type="scientific">marine sediment metagenome</name>
    <dbReference type="NCBI Taxonomy" id="412755"/>
    <lineage>
        <taxon>unclassified sequences</taxon>
        <taxon>metagenomes</taxon>
        <taxon>ecological metagenomes</taxon>
    </lineage>
</organism>
<proteinExistence type="predicted"/>
<feature type="non-terminal residue" evidence="1">
    <location>
        <position position="1"/>
    </location>
</feature>
<dbReference type="AlphaFoldDB" id="X1E4D0"/>
<dbReference type="EMBL" id="BART01031222">
    <property type="protein sequence ID" value="GAH12039.1"/>
    <property type="molecule type" value="Genomic_DNA"/>
</dbReference>
<accession>X1E4D0</accession>